<evidence type="ECO:0000313" key="2">
    <source>
        <dbReference type="EMBL" id="KIM77323.1"/>
    </source>
</evidence>
<sequence>MKNTAQFIKRIAAYAPKQLGFLNEVSKDKRTPAHLKKQVFMCGCCMSTEALLTLNGIIAGTVVEGSMTKAMHIDYLAFTVLPQYSAFPGLLSVLVMDNAKIHHRQEILNLVAEFGIHMHWFLCCSDC</sequence>
<dbReference type="STRING" id="765440.A0A0C3ATR5"/>
<dbReference type="HOGENOM" id="CLU_056788_11_2_1"/>
<dbReference type="InterPro" id="IPR036397">
    <property type="entry name" value="RNaseH_sf"/>
</dbReference>
<dbReference type="OrthoDB" id="2142724at2759"/>
<keyword evidence="1" id="KW-1133">Transmembrane helix</keyword>
<dbReference type="GO" id="GO:0003676">
    <property type="term" value="F:nucleic acid binding"/>
    <property type="evidence" value="ECO:0007669"/>
    <property type="project" value="InterPro"/>
</dbReference>
<proteinExistence type="predicted"/>
<accession>A0A0C3ATR5</accession>
<feature type="transmembrane region" description="Helical" evidence="1">
    <location>
        <begin position="39"/>
        <end position="63"/>
    </location>
</feature>
<evidence type="ECO:0008006" key="4">
    <source>
        <dbReference type="Google" id="ProtNLM"/>
    </source>
</evidence>
<dbReference type="Proteomes" id="UP000054166">
    <property type="component" value="Unassembled WGS sequence"/>
</dbReference>
<reference evidence="2 3" key="1">
    <citation type="submission" date="2014-04" db="EMBL/GenBank/DDBJ databases">
        <authorList>
            <consortium name="DOE Joint Genome Institute"/>
            <person name="Kuo A."/>
            <person name="Tarkka M."/>
            <person name="Buscot F."/>
            <person name="Kohler A."/>
            <person name="Nagy L.G."/>
            <person name="Floudas D."/>
            <person name="Copeland A."/>
            <person name="Barry K.W."/>
            <person name="Cichocki N."/>
            <person name="Veneault-Fourrey C."/>
            <person name="LaButti K."/>
            <person name="Lindquist E.A."/>
            <person name="Lipzen A."/>
            <person name="Lundell T."/>
            <person name="Morin E."/>
            <person name="Murat C."/>
            <person name="Sun H."/>
            <person name="Tunlid A."/>
            <person name="Henrissat B."/>
            <person name="Grigoriev I.V."/>
            <person name="Hibbett D.S."/>
            <person name="Martin F."/>
            <person name="Nordberg H.P."/>
            <person name="Cantor M.N."/>
            <person name="Hua S.X."/>
        </authorList>
    </citation>
    <scope>NUCLEOTIDE SEQUENCE [LARGE SCALE GENOMIC DNA]</scope>
    <source>
        <strain evidence="2 3">F 1598</strain>
    </source>
</reference>
<gene>
    <name evidence="2" type="ORF">PILCRDRAFT_76882</name>
</gene>
<feature type="transmembrane region" description="Helical" evidence="1">
    <location>
        <begin position="75"/>
        <end position="96"/>
    </location>
</feature>
<keyword evidence="1" id="KW-0472">Membrane</keyword>
<reference evidence="3" key="2">
    <citation type="submission" date="2015-01" db="EMBL/GenBank/DDBJ databases">
        <title>Evolutionary Origins and Diversification of the Mycorrhizal Mutualists.</title>
        <authorList>
            <consortium name="DOE Joint Genome Institute"/>
            <consortium name="Mycorrhizal Genomics Consortium"/>
            <person name="Kohler A."/>
            <person name="Kuo A."/>
            <person name="Nagy L.G."/>
            <person name="Floudas D."/>
            <person name="Copeland A."/>
            <person name="Barry K.W."/>
            <person name="Cichocki N."/>
            <person name="Veneault-Fourrey C."/>
            <person name="LaButti K."/>
            <person name="Lindquist E.A."/>
            <person name="Lipzen A."/>
            <person name="Lundell T."/>
            <person name="Morin E."/>
            <person name="Murat C."/>
            <person name="Riley R."/>
            <person name="Ohm R."/>
            <person name="Sun H."/>
            <person name="Tunlid A."/>
            <person name="Henrissat B."/>
            <person name="Grigoriev I.V."/>
            <person name="Hibbett D.S."/>
            <person name="Martin F."/>
        </authorList>
    </citation>
    <scope>NUCLEOTIDE SEQUENCE [LARGE SCALE GENOMIC DNA]</scope>
    <source>
        <strain evidence="3">F 1598</strain>
    </source>
</reference>
<name>A0A0C3ATR5_PILCF</name>
<organism evidence="2 3">
    <name type="scientific">Piloderma croceum (strain F 1598)</name>
    <dbReference type="NCBI Taxonomy" id="765440"/>
    <lineage>
        <taxon>Eukaryota</taxon>
        <taxon>Fungi</taxon>
        <taxon>Dikarya</taxon>
        <taxon>Basidiomycota</taxon>
        <taxon>Agaricomycotina</taxon>
        <taxon>Agaricomycetes</taxon>
        <taxon>Agaricomycetidae</taxon>
        <taxon>Atheliales</taxon>
        <taxon>Atheliaceae</taxon>
        <taxon>Piloderma</taxon>
    </lineage>
</organism>
<keyword evidence="1" id="KW-0812">Transmembrane</keyword>
<evidence type="ECO:0000313" key="3">
    <source>
        <dbReference type="Proteomes" id="UP000054166"/>
    </source>
</evidence>
<dbReference type="Gene3D" id="3.30.420.10">
    <property type="entry name" value="Ribonuclease H-like superfamily/Ribonuclease H"/>
    <property type="match status" value="1"/>
</dbReference>
<evidence type="ECO:0000256" key="1">
    <source>
        <dbReference type="SAM" id="Phobius"/>
    </source>
</evidence>
<dbReference type="EMBL" id="KN833026">
    <property type="protein sequence ID" value="KIM77323.1"/>
    <property type="molecule type" value="Genomic_DNA"/>
</dbReference>
<keyword evidence="3" id="KW-1185">Reference proteome</keyword>
<protein>
    <recommendedName>
        <fullName evidence="4">Tc1-like transposase DDE domain-containing protein</fullName>
    </recommendedName>
</protein>
<dbReference type="InParanoid" id="A0A0C3ATR5"/>
<dbReference type="AlphaFoldDB" id="A0A0C3ATR5"/>